<evidence type="ECO:0000313" key="3">
    <source>
        <dbReference type="Proteomes" id="UP001200022"/>
    </source>
</evidence>
<keyword evidence="3" id="KW-1185">Reference proteome</keyword>
<feature type="chain" id="PRO_5046073374" evidence="1">
    <location>
        <begin position="24"/>
        <end position="260"/>
    </location>
</feature>
<proteinExistence type="predicted"/>
<dbReference type="EMBL" id="JAKKDV010000001">
    <property type="protein sequence ID" value="MCF7559532.1"/>
    <property type="molecule type" value="Genomic_DNA"/>
</dbReference>
<keyword evidence="1" id="KW-0732">Signal</keyword>
<reference evidence="2 3" key="1">
    <citation type="submission" date="2022-01" db="EMBL/GenBank/DDBJ databases">
        <title>Draft genome sequence of Sabulilitoribacter multivorans KCTC 32326.</title>
        <authorList>
            <person name="Oh J.-S."/>
        </authorList>
    </citation>
    <scope>NUCLEOTIDE SEQUENCE [LARGE SCALE GENOMIC DNA]</scope>
    <source>
        <strain evidence="2 3">M-M16</strain>
    </source>
</reference>
<accession>A0ABS9IFI8</accession>
<comment type="caution">
    <text evidence="2">The sequence shown here is derived from an EMBL/GenBank/DDBJ whole genome shotgun (WGS) entry which is preliminary data.</text>
</comment>
<evidence type="ECO:0000256" key="1">
    <source>
        <dbReference type="SAM" id="SignalP"/>
    </source>
</evidence>
<dbReference type="RefSeq" id="WP_237230081.1">
    <property type="nucleotide sequence ID" value="NZ_JAKKDV010000001.1"/>
</dbReference>
<dbReference type="Proteomes" id="UP001200022">
    <property type="component" value="Unassembled WGS sequence"/>
</dbReference>
<evidence type="ECO:0000313" key="2">
    <source>
        <dbReference type="EMBL" id="MCF7559532.1"/>
    </source>
</evidence>
<name>A0ABS9IFI8_9FLAO</name>
<gene>
    <name evidence="2" type="ORF">L3X39_02705</name>
</gene>
<feature type="signal peptide" evidence="1">
    <location>
        <begin position="1"/>
        <end position="23"/>
    </location>
</feature>
<organism evidence="2 3">
    <name type="scientific">Flaviramulus multivorans</name>
    <dbReference type="NCBI Taxonomy" id="1304750"/>
    <lineage>
        <taxon>Bacteria</taxon>
        <taxon>Pseudomonadati</taxon>
        <taxon>Bacteroidota</taxon>
        <taxon>Flavobacteriia</taxon>
        <taxon>Flavobacteriales</taxon>
        <taxon>Flavobacteriaceae</taxon>
        <taxon>Flaviramulus</taxon>
    </lineage>
</organism>
<sequence length="260" mass="28587">MKTKLLTTVCSVLFLLLSNNISAQFSPNNLSTNILDTGMSLSFMNNDLNEIPEVLDPFNFIEAGNPEMLNELGTLETHDPEVAASFARAMFGITGGLGFISDQTLWCLGAAYYMQLAMYTNSALYASLGAKYSGSSSDFFTSSLIGFQLQMLMFHSITQYNQVQFLYGALLAYELGSDKLKSGGGKTDITRLTAGLVVGLYVILSTQIAIMVQTNIFAYQSQTLKPESGGEFKDNTTWFLINKSNLLTLSLIWNLRNANR</sequence>
<protein>
    <submittedName>
        <fullName evidence="2">Uncharacterized protein</fullName>
    </submittedName>
</protein>